<feature type="domain" description="MutL C-terminal dimerisation" evidence="1">
    <location>
        <begin position="32"/>
        <end position="159"/>
    </location>
</feature>
<sequence length="160" mass="17853">MAKGRLSVTDPEEASSALAQLIHKAGFQRMQVLGQLNHGFIISLLDKELYIIGQHAPDEKYNFEQLQQQAQISSQPPIHPAMLELGVTDEAVAIECRDKLEKNGFFVDADKDALPGQRLRLKSQPVIDKTAFDQRNHLEPVTQLCVNPVGMPRCEKACHV</sequence>
<gene>
    <name evidence="2" type="primary">PMS1_2</name>
    <name evidence="2" type="ORF">IWW39_005458</name>
</gene>
<dbReference type="PANTHER" id="PTHR10073:SF52">
    <property type="entry name" value="MISMATCH REPAIR ENDONUCLEASE PMS2"/>
    <property type="match status" value="1"/>
</dbReference>
<protein>
    <submittedName>
        <fullName evidence="2">ATP-binding mismatch repair protein</fullName>
    </submittedName>
</protein>
<dbReference type="EMBL" id="JANBTX010000283">
    <property type="protein sequence ID" value="KAJ2683509.1"/>
    <property type="molecule type" value="Genomic_DNA"/>
</dbReference>
<dbReference type="SUPFAM" id="SSF118116">
    <property type="entry name" value="DNA mismatch repair protein MutL"/>
    <property type="match status" value="1"/>
</dbReference>
<dbReference type="GO" id="GO:0005524">
    <property type="term" value="F:ATP binding"/>
    <property type="evidence" value="ECO:0007669"/>
    <property type="project" value="UniProtKB-KW"/>
</dbReference>
<dbReference type="Proteomes" id="UP001151516">
    <property type="component" value="Unassembled WGS sequence"/>
</dbReference>
<proteinExistence type="predicted"/>
<dbReference type="GO" id="GO:0140664">
    <property type="term" value="F:ATP-dependent DNA damage sensor activity"/>
    <property type="evidence" value="ECO:0007669"/>
    <property type="project" value="InterPro"/>
</dbReference>
<dbReference type="InterPro" id="IPR042120">
    <property type="entry name" value="MutL_C_dimsub"/>
</dbReference>
<keyword evidence="2" id="KW-0547">Nucleotide-binding</keyword>
<dbReference type="InterPro" id="IPR037198">
    <property type="entry name" value="MutL_C_sf"/>
</dbReference>
<feature type="non-terminal residue" evidence="2">
    <location>
        <position position="160"/>
    </location>
</feature>
<organism evidence="2 3">
    <name type="scientific">Coemansia spiralis</name>
    <dbReference type="NCBI Taxonomy" id="417178"/>
    <lineage>
        <taxon>Eukaryota</taxon>
        <taxon>Fungi</taxon>
        <taxon>Fungi incertae sedis</taxon>
        <taxon>Zoopagomycota</taxon>
        <taxon>Kickxellomycotina</taxon>
        <taxon>Kickxellomycetes</taxon>
        <taxon>Kickxellales</taxon>
        <taxon>Kickxellaceae</taxon>
        <taxon>Coemansia</taxon>
    </lineage>
</organism>
<dbReference type="Gene3D" id="3.30.1370.100">
    <property type="entry name" value="MutL, C-terminal domain, regulatory subdomain"/>
    <property type="match status" value="1"/>
</dbReference>
<dbReference type="InterPro" id="IPR014790">
    <property type="entry name" value="MutL_C"/>
</dbReference>
<evidence type="ECO:0000313" key="2">
    <source>
        <dbReference type="EMBL" id="KAJ2683509.1"/>
    </source>
</evidence>
<accession>A0A9W8L0Q3</accession>
<dbReference type="GO" id="GO:0032389">
    <property type="term" value="C:MutLalpha complex"/>
    <property type="evidence" value="ECO:0007669"/>
    <property type="project" value="TreeGrafter"/>
</dbReference>
<dbReference type="SMART" id="SM00853">
    <property type="entry name" value="MutL_C"/>
    <property type="match status" value="1"/>
</dbReference>
<dbReference type="InterPro" id="IPR042121">
    <property type="entry name" value="MutL_C_regsub"/>
</dbReference>
<dbReference type="Gene3D" id="3.30.1540.20">
    <property type="entry name" value="MutL, C-terminal domain, dimerisation subdomain"/>
    <property type="match status" value="1"/>
</dbReference>
<dbReference type="GO" id="GO:0006298">
    <property type="term" value="P:mismatch repair"/>
    <property type="evidence" value="ECO:0007669"/>
    <property type="project" value="InterPro"/>
</dbReference>
<evidence type="ECO:0000313" key="3">
    <source>
        <dbReference type="Proteomes" id="UP001151516"/>
    </source>
</evidence>
<keyword evidence="2" id="KW-0067">ATP-binding</keyword>
<dbReference type="InterPro" id="IPR038973">
    <property type="entry name" value="MutL/Mlh/Pms-like"/>
</dbReference>
<dbReference type="PANTHER" id="PTHR10073">
    <property type="entry name" value="DNA MISMATCH REPAIR PROTEIN MLH, PMS, MUTL"/>
    <property type="match status" value="1"/>
</dbReference>
<keyword evidence="3" id="KW-1185">Reference proteome</keyword>
<comment type="caution">
    <text evidence="2">The sequence shown here is derived from an EMBL/GenBank/DDBJ whole genome shotgun (WGS) entry which is preliminary data.</text>
</comment>
<dbReference type="GO" id="GO:0016887">
    <property type="term" value="F:ATP hydrolysis activity"/>
    <property type="evidence" value="ECO:0007669"/>
    <property type="project" value="InterPro"/>
</dbReference>
<dbReference type="Pfam" id="PF08676">
    <property type="entry name" value="MutL_C"/>
    <property type="match status" value="1"/>
</dbReference>
<dbReference type="OrthoDB" id="10263226at2759"/>
<dbReference type="AlphaFoldDB" id="A0A9W8L0Q3"/>
<evidence type="ECO:0000259" key="1">
    <source>
        <dbReference type="SMART" id="SM00853"/>
    </source>
</evidence>
<name>A0A9W8L0Q3_9FUNG</name>
<reference evidence="2" key="1">
    <citation type="submission" date="2022-07" db="EMBL/GenBank/DDBJ databases">
        <title>Phylogenomic reconstructions and comparative analyses of Kickxellomycotina fungi.</title>
        <authorList>
            <person name="Reynolds N.K."/>
            <person name="Stajich J.E."/>
            <person name="Barry K."/>
            <person name="Grigoriev I.V."/>
            <person name="Crous P."/>
            <person name="Smith M.E."/>
        </authorList>
    </citation>
    <scope>NUCLEOTIDE SEQUENCE</scope>
    <source>
        <strain evidence="2">CBS 109367</strain>
    </source>
</reference>